<name>A0ABU1JN98_9PROT</name>
<evidence type="ECO:0000256" key="1">
    <source>
        <dbReference type="SAM" id="MobiDB-lite"/>
    </source>
</evidence>
<feature type="region of interest" description="Disordered" evidence="1">
    <location>
        <begin position="1"/>
        <end position="20"/>
    </location>
</feature>
<evidence type="ECO:0000313" key="3">
    <source>
        <dbReference type="Proteomes" id="UP001262410"/>
    </source>
</evidence>
<protein>
    <recommendedName>
        <fullName evidence="4">WYL domain-containing protein</fullName>
    </recommendedName>
</protein>
<dbReference type="Proteomes" id="UP001262410">
    <property type="component" value="Unassembled WGS sequence"/>
</dbReference>
<dbReference type="RefSeq" id="WP_309794541.1">
    <property type="nucleotide sequence ID" value="NZ_JAVDPW010000004.1"/>
</dbReference>
<comment type="caution">
    <text evidence="2">The sequence shown here is derived from an EMBL/GenBank/DDBJ whole genome shotgun (WGS) entry which is preliminary data.</text>
</comment>
<sequence>MRDLRSSLARHMPRSPAEAEQLHRMRAAVWHGQGIAVLRPDDVSDDWIRQAIVNEADRLYGKRKEEA</sequence>
<organism evidence="2 3">
    <name type="scientific">Inquilinus ginsengisoli</name>
    <dbReference type="NCBI Taxonomy" id="363840"/>
    <lineage>
        <taxon>Bacteria</taxon>
        <taxon>Pseudomonadati</taxon>
        <taxon>Pseudomonadota</taxon>
        <taxon>Alphaproteobacteria</taxon>
        <taxon>Rhodospirillales</taxon>
        <taxon>Rhodospirillaceae</taxon>
        <taxon>Inquilinus</taxon>
    </lineage>
</organism>
<evidence type="ECO:0008006" key="4">
    <source>
        <dbReference type="Google" id="ProtNLM"/>
    </source>
</evidence>
<evidence type="ECO:0000313" key="2">
    <source>
        <dbReference type="EMBL" id="MDR6290092.1"/>
    </source>
</evidence>
<gene>
    <name evidence="2" type="ORF">E9232_002613</name>
</gene>
<keyword evidence="3" id="KW-1185">Reference proteome</keyword>
<proteinExistence type="predicted"/>
<reference evidence="2 3" key="1">
    <citation type="submission" date="2023-07" db="EMBL/GenBank/DDBJ databases">
        <title>Sorghum-associated microbial communities from plants grown in Nebraska, USA.</title>
        <authorList>
            <person name="Schachtman D."/>
        </authorList>
    </citation>
    <scope>NUCLEOTIDE SEQUENCE [LARGE SCALE GENOMIC DNA]</scope>
    <source>
        <strain evidence="2 3">584</strain>
    </source>
</reference>
<accession>A0ABU1JN98</accession>
<dbReference type="EMBL" id="JAVDPW010000004">
    <property type="protein sequence ID" value="MDR6290092.1"/>
    <property type="molecule type" value="Genomic_DNA"/>
</dbReference>